<proteinExistence type="predicted"/>
<reference evidence="2 3" key="1">
    <citation type="submission" date="2024-04" db="EMBL/GenBank/DDBJ databases">
        <title>Bacillus oryzaecorticis sp. nov., a moderately halophilic bacterium isolated from rice husks.</title>
        <authorList>
            <person name="Zhu H.-S."/>
        </authorList>
    </citation>
    <scope>NUCLEOTIDE SEQUENCE [LARGE SCALE GENOMIC DNA]</scope>
    <source>
        <strain evidence="2 3">ZC255</strain>
    </source>
</reference>
<dbReference type="EMBL" id="JBBYAF010000005">
    <property type="protein sequence ID" value="MEL3971514.1"/>
    <property type="molecule type" value="Genomic_DNA"/>
</dbReference>
<gene>
    <name evidence="2" type="ORF">AAEO50_04405</name>
</gene>
<dbReference type="Proteomes" id="UP001389717">
    <property type="component" value="Unassembled WGS sequence"/>
</dbReference>
<comment type="caution">
    <text evidence="2">The sequence shown here is derived from an EMBL/GenBank/DDBJ whole genome shotgun (WGS) entry which is preliminary data.</text>
</comment>
<protein>
    <submittedName>
        <fullName evidence="2">Uncharacterized protein</fullName>
    </submittedName>
</protein>
<keyword evidence="1" id="KW-0472">Membrane</keyword>
<dbReference type="RefSeq" id="WP_341980836.1">
    <property type="nucleotide sequence ID" value="NZ_JBBYAF010000005.1"/>
</dbReference>
<feature type="transmembrane region" description="Helical" evidence="1">
    <location>
        <begin position="12"/>
        <end position="29"/>
    </location>
</feature>
<evidence type="ECO:0000313" key="3">
    <source>
        <dbReference type="Proteomes" id="UP001389717"/>
    </source>
</evidence>
<keyword evidence="1" id="KW-0812">Transmembrane</keyword>
<accession>A0ABU9K613</accession>
<name>A0ABU9K613_9BACI</name>
<evidence type="ECO:0000313" key="2">
    <source>
        <dbReference type="EMBL" id="MEL3971514.1"/>
    </source>
</evidence>
<sequence length="182" mass="20721">MNKSGSLSKGLFIVIISTVLSTLLVNLIGKRDLLTTKENLSSHIEEFKTNDQNKVTVVLKRKIGEQYVLLYTSKGMNDNIGIAYYVKTDLFPFYELIRDEEAQNPILGSSFLNNDQFIVYGNVKDTRAEYFKYRNYIDYKKVNLPKGPYFLHVETYEGKQLSVPLVTLYSEEGKVVAAAPAQ</sequence>
<keyword evidence="1" id="KW-1133">Transmembrane helix</keyword>
<keyword evidence="3" id="KW-1185">Reference proteome</keyword>
<evidence type="ECO:0000256" key="1">
    <source>
        <dbReference type="SAM" id="Phobius"/>
    </source>
</evidence>
<organism evidence="2 3">
    <name type="scientific">Rossellomorea oryzaecorticis</name>
    <dbReference type="NCBI Taxonomy" id="1396505"/>
    <lineage>
        <taxon>Bacteria</taxon>
        <taxon>Bacillati</taxon>
        <taxon>Bacillota</taxon>
        <taxon>Bacilli</taxon>
        <taxon>Bacillales</taxon>
        <taxon>Bacillaceae</taxon>
        <taxon>Rossellomorea</taxon>
    </lineage>
</organism>